<reference evidence="2" key="1">
    <citation type="journal article" date="2020" name="Stud. Mycol.">
        <title>101 Dothideomycetes genomes: a test case for predicting lifestyles and emergence of pathogens.</title>
        <authorList>
            <person name="Haridas S."/>
            <person name="Albert R."/>
            <person name="Binder M."/>
            <person name="Bloem J."/>
            <person name="Labutti K."/>
            <person name="Salamov A."/>
            <person name="Andreopoulos B."/>
            <person name="Baker S."/>
            <person name="Barry K."/>
            <person name="Bills G."/>
            <person name="Bluhm B."/>
            <person name="Cannon C."/>
            <person name="Castanera R."/>
            <person name="Culley D."/>
            <person name="Daum C."/>
            <person name="Ezra D."/>
            <person name="Gonzalez J."/>
            <person name="Henrissat B."/>
            <person name="Kuo A."/>
            <person name="Liang C."/>
            <person name="Lipzen A."/>
            <person name="Lutzoni F."/>
            <person name="Magnuson J."/>
            <person name="Mondo S."/>
            <person name="Nolan M."/>
            <person name="Ohm R."/>
            <person name="Pangilinan J."/>
            <person name="Park H.-J."/>
            <person name="Ramirez L."/>
            <person name="Alfaro M."/>
            <person name="Sun H."/>
            <person name="Tritt A."/>
            <person name="Yoshinaga Y."/>
            <person name="Zwiers L.-H."/>
            <person name="Turgeon B."/>
            <person name="Goodwin S."/>
            <person name="Spatafora J."/>
            <person name="Crous P."/>
            <person name="Grigoriev I."/>
        </authorList>
    </citation>
    <scope>NUCLEOTIDE SEQUENCE</scope>
    <source>
        <strain evidence="2">SCOH1-5</strain>
    </source>
</reference>
<dbReference type="Proteomes" id="UP000799539">
    <property type="component" value="Unassembled WGS sequence"/>
</dbReference>
<sequence>MDDFLSPSDFDIRFPLLSQREMEAEFDLAISHVQNQTLRVHQKAWERSMHFSEWWYFALTMCKVKIWKPRISAQEEQARRVYRYQLRSNAIRRQDVNGFFWMTVEWGGDSSSTLSLPPLVAPGAKYVSLEYMWPHLVRDARNTGVVSQNLEPKGKEIDDAAFDAVDFTFEDLLDLDEYHVEDSISDIGQQNQLQDSDSAVDMLSSTERHAHPGAQGVTMVTDTFFPGAEMITKRSTSSGASQMNHRRSRRGSEMHSNAPALGGKVQTPNHSTINTASGMSQAEEYLQPMNPAPSETLDSSRALIVSRAQARQTMRRDEIVL</sequence>
<protein>
    <submittedName>
        <fullName evidence="2">Uncharacterized protein</fullName>
    </submittedName>
</protein>
<dbReference type="EMBL" id="ML992663">
    <property type="protein sequence ID" value="KAF2216913.1"/>
    <property type="molecule type" value="Genomic_DNA"/>
</dbReference>
<dbReference type="AlphaFoldDB" id="A0A6A6FTZ9"/>
<feature type="compositionally biased region" description="Polar residues" evidence="1">
    <location>
        <begin position="233"/>
        <end position="243"/>
    </location>
</feature>
<accession>A0A6A6FTZ9</accession>
<feature type="region of interest" description="Disordered" evidence="1">
    <location>
        <begin position="232"/>
        <end position="275"/>
    </location>
</feature>
<keyword evidence="3" id="KW-1185">Reference proteome</keyword>
<organism evidence="2 3">
    <name type="scientific">Cercospora zeae-maydis SCOH1-5</name>
    <dbReference type="NCBI Taxonomy" id="717836"/>
    <lineage>
        <taxon>Eukaryota</taxon>
        <taxon>Fungi</taxon>
        <taxon>Dikarya</taxon>
        <taxon>Ascomycota</taxon>
        <taxon>Pezizomycotina</taxon>
        <taxon>Dothideomycetes</taxon>
        <taxon>Dothideomycetidae</taxon>
        <taxon>Mycosphaerellales</taxon>
        <taxon>Mycosphaerellaceae</taxon>
        <taxon>Cercospora</taxon>
    </lineage>
</organism>
<name>A0A6A6FTZ9_9PEZI</name>
<proteinExistence type="predicted"/>
<dbReference type="OrthoDB" id="3645604at2759"/>
<feature type="compositionally biased region" description="Polar residues" evidence="1">
    <location>
        <begin position="266"/>
        <end position="275"/>
    </location>
</feature>
<evidence type="ECO:0000313" key="2">
    <source>
        <dbReference type="EMBL" id="KAF2216913.1"/>
    </source>
</evidence>
<gene>
    <name evidence="2" type="ORF">CERZMDRAFT_92984</name>
</gene>
<evidence type="ECO:0000256" key="1">
    <source>
        <dbReference type="SAM" id="MobiDB-lite"/>
    </source>
</evidence>
<evidence type="ECO:0000313" key="3">
    <source>
        <dbReference type="Proteomes" id="UP000799539"/>
    </source>
</evidence>